<accession>A0ABU3QW79</accession>
<reference evidence="4 5" key="1">
    <citation type="submission" date="2023-10" db="EMBL/GenBank/DDBJ databases">
        <title>Psychrosphaera aquimaarina strain SW33 isolated from seawater.</title>
        <authorList>
            <person name="Bayburt H."/>
            <person name="Kim J.M."/>
            <person name="Choi B.J."/>
            <person name="Jeon C.O."/>
        </authorList>
    </citation>
    <scope>NUCLEOTIDE SEQUENCE [LARGE SCALE GENOMIC DNA]</scope>
    <source>
        <strain evidence="4 5">KCTC 52743</strain>
    </source>
</reference>
<dbReference type="EMBL" id="JAWCUA010000001">
    <property type="protein sequence ID" value="MDU0111691.1"/>
    <property type="molecule type" value="Genomic_DNA"/>
</dbReference>
<evidence type="ECO:0000313" key="5">
    <source>
        <dbReference type="Proteomes" id="UP001257914"/>
    </source>
</evidence>
<dbReference type="InterPro" id="IPR016896">
    <property type="entry name" value="DUF2860"/>
</dbReference>
<name>A0ABU3QW79_9GAMM</name>
<sequence length="456" mass="51576">MNSLNKLVTVNVLVCILFTASVLSETNTTLLNNRNVANKVSSATKLLKQKSYAKACSQLMDLSELASKVDRSQTKEAQLQLNINYLLGQCHAGLALFKEASIYFERVVQYDPSEPRPYLDLALTYQYLGEYSLADSKYSELLDMPNLSDTVRQKVEHLYSNNPNKIQYFIDFSTGVISDDNINNAPITDSITMWDTEFIFNNDSRPKSDLGIYLGANAKANKLLSSQSRLTSTLEINSTNFTTDSEHNNAVIDFGVTYHRKLWGGEYSVQTRLANVSIGNESLLNVFGVNGIYSIIPFNKLRTTAKLGIQTLSYTESSDRNVNELNTGFLVNYQVSNKWLLNSEVGFAYGAASDDANSYTNYKFDFGGNYSITNSLLLSMTLRYNPRKYLSKMEAFNKTRDDQRTLINTELNYNFKDNISQRLTLDLGVNLFQNKSNIKVFENDRTQAYLILHFTI</sequence>
<evidence type="ECO:0000256" key="2">
    <source>
        <dbReference type="PROSITE-ProRule" id="PRU00339"/>
    </source>
</evidence>
<organism evidence="4 5">
    <name type="scientific">Psychrosphaera aquimarina</name>
    <dbReference type="NCBI Taxonomy" id="2044854"/>
    <lineage>
        <taxon>Bacteria</taxon>
        <taxon>Pseudomonadati</taxon>
        <taxon>Pseudomonadota</taxon>
        <taxon>Gammaproteobacteria</taxon>
        <taxon>Alteromonadales</taxon>
        <taxon>Pseudoalteromonadaceae</taxon>
        <taxon>Psychrosphaera</taxon>
    </lineage>
</organism>
<comment type="caution">
    <text evidence="4">The sequence shown here is derived from an EMBL/GenBank/DDBJ whole genome shotgun (WGS) entry which is preliminary data.</text>
</comment>
<dbReference type="Gene3D" id="1.25.40.10">
    <property type="entry name" value="Tetratricopeptide repeat domain"/>
    <property type="match status" value="1"/>
</dbReference>
<protein>
    <submittedName>
        <fullName evidence="4">DUF2860 family protein</fullName>
    </submittedName>
</protein>
<evidence type="ECO:0000256" key="3">
    <source>
        <dbReference type="SAM" id="SignalP"/>
    </source>
</evidence>
<feature type="chain" id="PRO_5045056880" evidence="3">
    <location>
        <begin position="25"/>
        <end position="456"/>
    </location>
</feature>
<dbReference type="RefSeq" id="WP_315945592.1">
    <property type="nucleotide sequence ID" value="NZ_JAWCUA010000001.1"/>
</dbReference>
<dbReference type="Gene3D" id="2.40.160.40">
    <property type="entry name" value="monomeric porin ompg"/>
    <property type="match status" value="1"/>
</dbReference>
<dbReference type="InterPro" id="IPR053713">
    <property type="entry name" value="Bact_OM_Channel_sf"/>
</dbReference>
<dbReference type="SUPFAM" id="SSF48452">
    <property type="entry name" value="TPR-like"/>
    <property type="match status" value="1"/>
</dbReference>
<feature type="repeat" description="TPR" evidence="2">
    <location>
        <begin position="81"/>
        <end position="114"/>
    </location>
</feature>
<keyword evidence="1 3" id="KW-0732">Signal</keyword>
<dbReference type="InterPro" id="IPR011990">
    <property type="entry name" value="TPR-like_helical_dom_sf"/>
</dbReference>
<evidence type="ECO:0000256" key="1">
    <source>
        <dbReference type="ARBA" id="ARBA00022729"/>
    </source>
</evidence>
<gene>
    <name evidence="4" type="ORF">RT723_01420</name>
</gene>
<dbReference type="Proteomes" id="UP001257914">
    <property type="component" value="Unassembled WGS sequence"/>
</dbReference>
<proteinExistence type="predicted"/>
<dbReference type="InterPro" id="IPR019734">
    <property type="entry name" value="TPR_rpt"/>
</dbReference>
<keyword evidence="2" id="KW-0802">TPR repeat</keyword>
<dbReference type="Pfam" id="PF11059">
    <property type="entry name" value="DUF2860"/>
    <property type="match status" value="1"/>
</dbReference>
<keyword evidence="5" id="KW-1185">Reference proteome</keyword>
<feature type="signal peptide" evidence="3">
    <location>
        <begin position="1"/>
        <end position="24"/>
    </location>
</feature>
<dbReference type="PROSITE" id="PS50005">
    <property type="entry name" value="TPR"/>
    <property type="match status" value="1"/>
</dbReference>
<evidence type="ECO:0000313" key="4">
    <source>
        <dbReference type="EMBL" id="MDU0111691.1"/>
    </source>
</evidence>